<comment type="function">
    <text evidence="10">Involved in cadaverine and putrescine tolerance in stationary phase. May facilitate the efflux of both cadaverine and putrescine from the cytoplasm, reducing potentially toxic levels under certain stress conditions.</text>
</comment>
<evidence type="ECO:0000256" key="2">
    <source>
        <dbReference type="ARBA" id="ARBA00022448"/>
    </source>
</evidence>
<evidence type="ECO:0000256" key="4">
    <source>
        <dbReference type="ARBA" id="ARBA00022519"/>
    </source>
</evidence>
<proteinExistence type="inferred from homology"/>
<keyword evidence="4" id="KW-0997">Cell inner membrane</keyword>
<feature type="transmembrane region" description="Helical" evidence="15">
    <location>
        <begin position="98"/>
        <end position="122"/>
    </location>
</feature>
<evidence type="ECO:0000256" key="8">
    <source>
        <dbReference type="ARBA" id="ARBA00023122"/>
    </source>
</evidence>
<dbReference type="SUPFAM" id="SSF56176">
    <property type="entry name" value="FAD-binding/transporter-associated domain-like"/>
    <property type="match status" value="1"/>
</dbReference>
<feature type="transmembrane region" description="Helical" evidence="15">
    <location>
        <begin position="58"/>
        <end position="78"/>
    </location>
</feature>
<comment type="subcellular location">
    <subcellularLocation>
        <location evidence="1">Cell inner membrane</location>
        <topology evidence="1">Multi-pass membrane protein</topology>
    </subcellularLocation>
</comment>
<dbReference type="CDD" id="cd04590">
    <property type="entry name" value="CBS_pair_CorC_HlyC_assoc"/>
    <property type="match status" value="1"/>
</dbReference>
<keyword evidence="3" id="KW-1003">Cell membrane</keyword>
<dbReference type="PANTHER" id="PTHR22777">
    <property type="entry name" value="HEMOLYSIN-RELATED"/>
    <property type="match status" value="1"/>
</dbReference>
<keyword evidence="9 14" id="KW-0472">Membrane</keyword>
<feature type="domain" description="CNNM transmembrane" evidence="17">
    <location>
        <begin position="1"/>
        <end position="199"/>
    </location>
</feature>
<name>A0ABT5MM91_9BURK</name>
<dbReference type="InterPro" id="IPR044751">
    <property type="entry name" value="Ion_transp-like_CBS"/>
</dbReference>
<evidence type="ECO:0000313" key="18">
    <source>
        <dbReference type="EMBL" id="MDD0816345.1"/>
    </source>
</evidence>
<dbReference type="PROSITE" id="PS51846">
    <property type="entry name" value="CNNM"/>
    <property type="match status" value="1"/>
</dbReference>
<evidence type="ECO:0000256" key="7">
    <source>
        <dbReference type="ARBA" id="ARBA00022989"/>
    </source>
</evidence>
<evidence type="ECO:0000256" key="6">
    <source>
        <dbReference type="ARBA" id="ARBA00022737"/>
    </source>
</evidence>
<gene>
    <name evidence="18" type="ORF">PSQ39_17025</name>
</gene>
<keyword evidence="2" id="KW-0813">Transport</keyword>
<evidence type="ECO:0000256" key="3">
    <source>
        <dbReference type="ARBA" id="ARBA00022475"/>
    </source>
</evidence>
<dbReference type="InterPro" id="IPR005170">
    <property type="entry name" value="Transptr-assoc_dom"/>
</dbReference>
<keyword evidence="19" id="KW-1185">Reference proteome</keyword>
<feature type="transmembrane region" description="Helical" evidence="15">
    <location>
        <begin position="6"/>
        <end position="29"/>
    </location>
</feature>
<reference evidence="18 19" key="1">
    <citation type="submission" date="2023-02" db="EMBL/GenBank/DDBJ databases">
        <title>Bacterial whole genome sequence for Curvibacter sp. HBC28.</title>
        <authorList>
            <person name="Le V."/>
            <person name="Ko S.-R."/>
            <person name="Ahn C.-Y."/>
            <person name="Oh H.-M."/>
        </authorList>
    </citation>
    <scope>NUCLEOTIDE SEQUENCE [LARGE SCALE GENOMIC DNA]</scope>
    <source>
        <strain evidence="18 19">HBC28</strain>
    </source>
</reference>
<dbReference type="EMBL" id="JAQSIO010000007">
    <property type="protein sequence ID" value="MDD0816345.1"/>
    <property type="molecule type" value="Genomic_DNA"/>
</dbReference>
<evidence type="ECO:0000259" key="17">
    <source>
        <dbReference type="PROSITE" id="PS51846"/>
    </source>
</evidence>
<dbReference type="InterPro" id="IPR036318">
    <property type="entry name" value="FAD-bd_PCMH-like_sf"/>
</dbReference>
<dbReference type="Pfam" id="PF03471">
    <property type="entry name" value="CorC_HlyC"/>
    <property type="match status" value="1"/>
</dbReference>
<dbReference type="InterPro" id="IPR046342">
    <property type="entry name" value="CBS_dom_sf"/>
</dbReference>
<feature type="domain" description="CBS" evidence="16">
    <location>
        <begin position="284"/>
        <end position="344"/>
    </location>
</feature>
<evidence type="ECO:0000256" key="13">
    <source>
        <dbReference type="PROSITE-ProRule" id="PRU00703"/>
    </source>
</evidence>
<evidence type="ECO:0000256" key="10">
    <source>
        <dbReference type="ARBA" id="ARBA00037177"/>
    </source>
</evidence>
<accession>A0ABT5MM91</accession>
<dbReference type="RefSeq" id="WP_273928041.1">
    <property type="nucleotide sequence ID" value="NZ_JAQSIO010000007.1"/>
</dbReference>
<keyword evidence="6" id="KW-0677">Repeat</keyword>
<dbReference type="InterPro" id="IPR002550">
    <property type="entry name" value="CNNM"/>
</dbReference>
<evidence type="ECO:0000259" key="16">
    <source>
        <dbReference type="PROSITE" id="PS51371"/>
    </source>
</evidence>
<evidence type="ECO:0000256" key="12">
    <source>
        <dbReference type="ARBA" id="ARBA00039818"/>
    </source>
</evidence>
<dbReference type="Gene3D" id="3.10.580.10">
    <property type="entry name" value="CBS-domain"/>
    <property type="match status" value="1"/>
</dbReference>
<evidence type="ECO:0000256" key="14">
    <source>
        <dbReference type="PROSITE-ProRule" id="PRU01193"/>
    </source>
</evidence>
<dbReference type="Pfam" id="PF00571">
    <property type="entry name" value="CBS"/>
    <property type="match status" value="1"/>
</dbReference>
<evidence type="ECO:0000256" key="9">
    <source>
        <dbReference type="ARBA" id="ARBA00023136"/>
    </source>
</evidence>
<comment type="similarity">
    <text evidence="11">Belongs to the UPF0053 family. PaeA subfamily.</text>
</comment>
<dbReference type="InterPro" id="IPR000644">
    <property type="entry name" value="CBS_dom"/>
</dbReference>
<dbReference type="PANTHER" id="PTHR22777:SF16">
    <property type="entry name" value="POLYAMINE EXPORT PROTEIN"/>
    <property type="match status" value="1"/>
</dbReference>
<evidence type="ECO:0000256" key="15">
    <source>
        <dbReference type="SAM" id="Phobius"/>
    </source>
</evidence>
<keyword evidence="7 14" id="KW-1133">Transmembrane helix</keyword>
<dbReference type="SUPFAM" id="SSF54631">
    <property type="entry name" value="CBS-domain pair"/>
    <property type="match status" value="1"/>
</dbReference>
<evidence type="ECO:0000313" key="19">
    <source>
        <dbReference type="Proteomes" id="UP001528672"/>
    </source>
</evidence>
<evidence type="ECO:0000256" key="5">
    <source>
        <dbReference type="ARBA" id="ARBA00022692"/>
    </source>
</evidence>
<keyword evidence="8 13" id="KW-0129">CBS domain</keyword>
<organism evidence="18 19">
    <name type="scientific">Curvibacter microcysteis</name>
    <dbReference type="NCBI Taxonomy" id="3026419"/>
    <lineage>
        <taxon>Bacteria</taxon>
        <taxon>Pseudomonadati</taxon>
        <taxon>Pseudomonadota</taxon>
        <taxon>Betaproteobacteria</taxon>
        <taxon>Burkholderiales</taxon>
        <taxon>Comamonadaceae</taxon>
        <taxon>Curvibacter</taxon>
    </lineage>
</organism>
<evidence type="ECO:0000256" key="1">
    <source>
        <dbReference type="ARBA" id="ARBA00004429"/>
    </source>
</evidence>
<dbReference type="Proteomes" id="UP001528672">
    <property type="component" value="Unassembled WGS sequence"/>
</dbReference>
<keyword evidence="5 14" id="KW-0812">Transmembrane</keyword>
<comment type="caution">
    <text evidence="18">The sequence shown here is derived from an EMBL/GenBank/DDBJ whole genome shotgun (WGS) entry which is preliminary data.</text>
</comment>
<evidence type="ECO:0000256" key="11">
    <source>
        <dbReference type="ARBA" id="ARBA00038280"/>
    </source>
</evidence>
<dbReference type="Gene3D" id="3.30.465.10">
    <property type="match status" value="1"/>
</dbReference>
<dbReference type="PROSITE" id="PS51371">
    <property type="entry name" value="CBS"/>
    <property type="match status" value="1"/>
</dbReference>
<protein>
    <recommendedName>
        <fullName evidence="12">Polyamine export protein</fullName>
    </recommendedName>
</protein>
<sequence length="438" mass="48395">MSLGQSLFIIAALIAVSAFFSVAEISLAASRRLRLRQMADAGDPRAERVLRMQDQPGPYFTVVQIGLNAIAILGGVVGEGALSPYFSQLMGLLVDEPLAGRLGFAASFVAVISLFIVLADLLPKRLGMSAPERAAVRLVGTMEALLRVLGPLVWLFGRATDALFKALGLPAQRDERITSADILAMTEAGARSGQLAEREHEVIANVFELDTRVVTSAMTPREHIAWFQKDDPEATLRARILAEPFSTYPVCAGDLDQLLGYVDAKDLFQRVLNNQPLSPLDEGLLHKVLVVPDRLSLAEVLEQFRQAHEDFAVIVNEYSFVVGVITLNDVMSTVMGGLVDPQDEDWIVQRDAHSWLIDGMTPMADVQRTLDLASLPHEGQYETLAGFLMEMLRRVPKRTDTVQWEGFRFEVIDVDRYRIDQVLVTRHPVDDRPPPSLA</sequence>
<dbReference type="SMART" id="SM01091">
    <property type="entry name" value="CorC_HlyC"/>
    <property type="match status" value="1"/>
</dbReference>
<dbReference type="InterPro" id="IPR016169">
    <property type="entry name" value="FAD-bd_PCMH_sub2"/>
</dbReference>
<dbReference type="Pfam" id="PF01595">
    <property type="entry name" value="CNNM"/>
    <property type="match status" value="1"/>
</dbReference>